<name>A0A6J4PDB7_9ACTN</name>
<gene>
    <name evidence="1" type="ORF">AVDCRST_MAG22-1912</name>
</gene>
<reference evidence="1" key="1">
    <citation type="submission" date="2020-02" db="EMBL/GenBank/DDBJ databases">
        <authorList>
            <person name="Meier V. D."/>
        </authorList>
    </citation>
    <scope>NUCLEOTIDE SEQUENCE</scope>
    <source>
        <strain evidence="1">AVDCRST_MAG22</strain>
    </source>
</reference>
<dbReference type="Gene3D" id="3.40.630.90">
    <property type="match status" value="1"/>
</dbReference>
<organism evidence="1">
    <name type="scientific">uncultured Rubrobacteraceae bacterium</name>
    <dbReference type="NCBI Taxonomy" id="349277"/>
    <lineage>
        <taxon>Bacteria</taxon>
        <taxon>Bacillati</taxon>
        <taxon>Actinomycetota</taxon>
        <taxon>Rubrobacteria</taxon>
        <taxon>Rubrobacterales</taxon>
        <taxon>Rubrobacteraceae</taxon>
        <taxon>environmental samples</taxon>
    </lineage>
</organism>
<accession>A0A6J4PDB7</accession>
<dbReference type="AlphaFoldDB" id="A0A6J4PDB7"/>
<dbReference type="EMBL" id="CADCUV010000076">
    <property type="protein sequence ID" value="CAA9411373.1"/>
    <property type="molecule type" value="Genomic_DNA"/>
</dbReference>
<evidence type="ECO:0000313" key="1">
    <source>
        <dbReference type="EMBL" id="CAA9411373.1"/>
    </source>
</evidence>
<protein>
    <submittedName>
        <fullName evidence="1">Uncharacterized protein</fullName>
    </submittedName>
</protein>
<sequence>MTGEDRAHLLRTLEGPGWVADDGGGVRGYLLPVPWGGGPIRARDLADGRTFARLARTLAGPGGTVRFWLAGENEAGIGFMEEIGFQEIRRVPRMVRGVPLSWRPESLWGIFSLGKG</sequence>
<proteinExistence type="predicted"/>